<name>A0A4D7QSX8_9HYPH</name>
<evidence type="ECO:0000256" key="3">
    <source>
        <dbReference type="ARBA" id="ARBA00005438"/>
    </source>
</evidence>
<dbReference type="HAMAP" id="MF_00065">
    <property type="entry name" value="Adenylyl_sulf_kinase"/>
    <property type="match status" value="1"/>
</dbReference>
<comment type="subunit">
    <text evidence="5">Sulfate-activating enzymes, NodP and NodQ, may be physically associated.</text>
</comment>
<dbReference type="PROSITE" id="PS51722">
    <property type="entry name" value="G_TR_2"/>
    <property type="match status" value="1"/>
</dbReference>
<comment type="catalytic activity">
    <reaction evidence="1 14">
        <text>adenosine 5'-phosphosulfate + ATP = 3'-phosphoadenylyl sulfate + ADP + H(+)</text>
        <dbReference type="Rhea" id="RHEA:24152"/>
        <dbReference type="ChEBI" id="CHEBI:15378"/>
        <dbReference type="ChEBI" id="CHEBI:30616"/>
        <dbReference type="ChEBI" id="CHEBI:58243"/>
        <dbReference type="ChEBI" id="CHEBI:58339"/>
        <dbReference type="ChEBI" id="CHEBI:456216"/>
        <dbReference type="EC" id="2.7.1.25"/>
    </reaction>
</comment>
<dbReference type="InterPro" id="IPR009001">
    <property type="entry name" value="Transl_elong_EF1A/Init_IF2_C"/>
</dbReference>
<keyword evidence="7" id="KW-0548">Nucleotidyltransferase</keyword>
<dbReference type="NCBIfam" id="NF003013">
    <property type="entry name" value="PRK03846.1"/>
    <property type="match status" value="1"/>
</dbReference>
<dbReference type="SUPFAM" id="SSF50465">
    <property type="entry name" value="EF-Tu/eEF-1alpha/eIF2-gamma C-terminal domain"/>
    <property type="match status" value="1"/>
</dbReference>
<evidence type="ECO:0000256" key="13">
    <source>
        <dbReference type="ARBA" id="ARBA00049370"/>
    </source>
</evidence>
<keyword evidence="8 14" id="KW-0547">Nucleotide-binding</keyword>
<dbReference type="AlphaFoldDB" id="A0A4D7QSX8"/>
<dbReference type="OrthoDB" id="9804504at2"/>
<dbReference type="EC" id="2.7.1.25" evidence="14"/>
<dbReference type="GO" id="GO:0004020">
    <property type="term" value="F:adenylylsulfate kinase activity"/>
    <property type="evidence" value="ECO:0007669"/>
    <property type="project" value="UniProtKB-UniRule"/>
</dbReference>
<dbReference type="KEGG" id="paqt:E8L99_21585"/>
<dbReference type="NCBIfam" id="TIGR02034">
    <property type="entry name" value="CysN"/>
    <property type="match status" value="1"/>
</dbReference>
<dbReference type="InterPro" id="IPR000795">
    <property type="entry name" value="T_Tr_GTP-bd_dom"/>
</dbReference>
<comment type="pathway">
    <text evidence="14">Sulfur metabolism; hydrogen sulfide biosynthesis; sulfite from sulfate: step 2/3.</text>
</comment>
<dbReference type="EMBL" id="CP039865">
    <property type="protein sequence ID" value="QCK88167.1"/>
    <property type="molecule type" value="Genomic_DNA"/>
</dbReference>
<dbReference type="InterPro" id="IPR044139">
    <property type="entry name" value="CysN_NoDQ_III"/>
</dbReference>
<dbReference type="UniPathway" id="UPA00140">
    <property type="reaction ID" value="UER00205"/>
</dbReference>
<keyword evidence="14 16" id="KW-0418">Kinase</keyword>
<dbReference type="InterPro" id="IPR009000">
    <property type="entry name" value="Transl_B-barrel_sf"/>
</dbReference>
<dbReference type="RefSeq" id="WP_137101495.1">
    <property type="nucleotide sequence ID" value="NZ_CP039865.1"/>
</dbReference>
<evidence type="ECO:0000256" key="11">
    <source>
        <dbReference type="ARBA" id="ARBA00023268"/>
    </source>
</evidence>
<dbReference type="InterPro" id="IPR031157">
    <property type="entry name" value="G_TR_CS"/>
</dbReference>
<dbReference type="InterPro" id="IPR011779">
    <property type="entry name" value="SO4_adenylTrfase_lsu"/>
</dbReference>
<keyword evidence="10" id="KW-0342">GTP-binding</keyword>
<comment type="similarity">
    <text evidence="4">In the N-terminal section; belongs to the TRAFAC class translation factor GTPase superfamily. Classic translation factor GTPase family. CysN/NodQ subfamily.</text>
</comment>
<accession>A0A4D7QSX8</accession>
<dbReference type="PANTHER" id="PTHR23115">
    <property type="entry name" value="TRANSLATION FACTOR"/>
    <property type="match status" value="1"/>
</dbReference>
<feature type="active site" description="Phosphoserine intermediate" evidence="14">
    <location>
        <position position="528"/>
    </location>
</feature>
<dbReference type="PROSITE" id="PS00301">
    <property type="entry name" value="G_TR_1"/>
    <property type="match status" value="1"/>
</dbReference>
<dbReference type="GO" id="GO:0070814">
    <property type="term" value="P:hydrogen sulfide biosynthetic process"/>
    <property type="evidence" value="ECO:0007669"/>
    <property type="project" value="UniProtKB-UniRule"/>
</dbReference>
<evidence type="ECO:0000256" key="9">
    <source>
        <dbReference type="ARBA" id="ARBA00022840"/>
    </source>
</evidence>
<evidence type="ECO:0000256" key="10">
    <source>
        <dbReference type="ARBA" id="ARBA00023134"/>
    </source>
</evidence>
<dbReference type="GO" id="GO:0003924">
    <property type="term" value="F:GTPase activity"/>
    <property type="evidence" value="ECO:0007669"/>
    <property type="project" value="InterPro"/>
</dbReference>
<evidence type="ECO:0000256" key="4">
    <source>
        <dbReference type="ARBA" id="ARBA00007237"/>
    </source>
</evidence>
<keyword evidence="6 14" id="KW-0808">Transferase</keyword>
<evidence type="ECO:0000256" key="1">
    <source>
        <dbReference type="ARBA" id="ARBA00001823"/>
    </source>
</evidence>
<keyword evidence="17" id="KW-1185">Reference proteome</keyword>
<dbReference type="PRINTS" id="PR00315">
    <property type="entry name" value="ELONGATNFCT"/>
</dbReference>
<keyword evidence="11" id="KW-0511">Multifunctional enzyme</keyword>
<dbReference type="NCBIfam" id="TIGR00455">
    <property type="entry name" value="apsK"/>
    <property type="match status" value="1"/>
</dbReference>
<evidence type="ECO:0000313" key="17">
    <source>
        <dbReference type="Proteomes" id="UP000298588"/>
    </source>
</evidence>
<proteinExistence type="inferred from homology"/>
<dbReference type="GO" id="GO:0000103">
    <property type="term" value="P:sulfate assimilation"/>
    <property type="evidence" value="ECO:0007669"/>
    <property type="project" value="UniProtKB-UniRule"/>
</dbReference>
<evidence type="ECO:0000256" key="8">
    <source>
        <dbReference type="ARBA" id="ARBA00022741"/>
    </source>
</evidence>
<comment type="similarity">
    <text evidence="14">Belongs to the APS kinase family.</text>
</comment>
<evidence type="ECO:0000256" key="12">
    <source>
        <dbReference type="ARBA" id="ARBA00024872"/>
    </source>
</evidence>
<evidence type="ECO:0000256" key="7">
    <source>
        <dbReference type="ARBA" id="ARBA00022695"/>
    </source>
</evidence>
<dbReference type="CDD" id="cd04095">
    <property type="entry name" value="CysN_NoDQ_III"/>
    <property type="match status" value="1"/>
</dbReference>
<dbReference type="InterPro" id="IPR027417">
    <property type="entry name" value="P-loop_NTPase"/>
</dbReference>
<comment type="function">
    <text evidence="14">Catalyzes the synthesis of activated sulfate.</text>
</comment>
<dbReference type="GO" id="GO:0005524">
    <property type="term" value="F:ATP binding"/>
    <property type="evidence" value="ECO:0007669"/>
    <property type="project" value="UniProtKB-UniRule"/>
</dbReference>
<comment type="similarity">
    <text evidence="3">In the C-terminal section; belongs to the APS kinase family.</text>
</comment>
<evidence type="ECO:0000259" key="15">
    <source>
        <dbReference type="PROSITE" id="PS51722"/>
    </source>
</evidence>
<keyword evidence="14" id="KW-0597">Phosphoprotein</keyword>
<dbReference type="Proteomes" id="UP000298588">
    <property type="component" value="Chromosome"/>
</dbReference>
<feature type="binding site" evidence="14">
    <location>
        <begin position="454"/>
        <end position="461"/>
    </location>
    <ligand>
        <name>ATP</name>
        <dbReference type="ChEBI" id="CHEBI:30616"/>
    </ligand>
</feature>
<dbReference type="InterPro" id="IPR041757">
    <property type="entry name" value="CysN_GTP-bd"/>
</dbReference>
<reference evidence="16 17" key="1">
    <citation type="submission" date="2019-04" db="EMBL/GenBank/DDBJ databases">
        <title>Phreatobacter aquaticus sp. nov.</title>
        <authorList>
            <person name="Choi A."/>
            <person name="Baek K."/>
        </authorList>
    </citation>
    <scope>NUCLEOTIDE SEQUENCE [LARGE SCALE GENOMIC DNA]</scope>
    <source>
        <strain evidence="16 17">NMCR1094</strain>
    </source>
</reference>
<evidence type="ECO:0000256" key="2">
    <source>
        <dbReference type="ARBA" id="ARBA00002357"/>
    </source>
</evidence>
<dbReference type="GO" id="GO:0004781">
    <property type="term" value="F:sulfate adenylyltransferase (ATP) activity"/>
    <property type="evidence" value="ECO:0007669"/>
    <property type="project" value="UniProtKB-EC"/>
</dbReference>
<dbReference type="CDD" id="cd04166">
    <property type="entry name" value="CysN_ATPS"/>
    <property type="match status" value="1"/>
</dbReference>
<comment type="function">
    <text evidence="12">Proposed to provide activated sulfate for transfer to Nod factor. ATP sulfurylase may be the GTPase, regulating ATP sulfurylase activity.</text>
</comment>
<organism evidence="16 17">
    <name type="scientific">Phreatobacter aquaticus</name>
    <dbReference type="NCBI Taxonomy" id="2570229"/>
    <lineage>
        <taxon>Bacteria</taxon>
        <taxon>Pseudomonadati</taxon>
        <taxon>Pseudomonadota</taxon>
        <taxon>Alphaproteobacteria</taxon>
        <taxon>Hyphomicrobiales</taxon>
        <taxon>Phreatobacteraceae</taxon>
        <taxon>Phreatobacter</taxon>
    </lineage>
</organism>
<evidence type="ECO:0000256" key="14">
    <source>
        <dbReference type="HAMAP-Rule" id="MF_00065"/>
    </source>
</evidence>
<protein>
    <recommendedName>
        <fullName evidence="14">Adenylyl-sulfate kinase</fullName>
        <ecNumber evidence="14">2.7.1.25</ecNumber>
    </recommendedName>
    <alternativeName>
        <fullName evidence="14">APS kinase</fullName>
    </alternativeName>
    <alternativeName>
        <fullName evidence="14">ATP adenosine-5'-phosphosulfate 3'-phosphotransferase</fullName>
    </alternativeName>
    <alternativeName>
        <fullName evidence="14">Adenosine-5'-phosphosulfate kinase</fullName>
    </alternativeName>
</protein>
<dbReference type="Pfam" id="PF00009">
    <property type="entry name" value="GTP_EFTU"/>
    <property type="match status" value="1"/>
</dbReference>
<sequence length="621" mass="66468">MPPSSMPPAYSLPRLRFMTCGAVDDGKSTLMGRLLYECGAIYDDQLDEVRRASGSTSSDGLDLAFVVDGLKIEREQGITIDVAYRYFSTDRRAFLIADAPGHEQYTRNQAAAASQSDIAVVVVSAVDGMRIQTRRHLTIAAMFGVNDIIVAISKMDLAGFSEARFQALAGEMQAFAAQLGIHLVACMPIAARDGDNVTTRSGRMPWYQGPPLLELLEQAKPRQGQEAALRLPVQVTGRMPGGGRVSLGTIASGTIGLGMRVAADPAFPAEVVGLWEAGNAVTSAEAGAAVSVELAPDVDIGRGAVLSAIAAPAQPALQLRARLVWLDPTPLMTGRDYDCQISTQKVGIGISRIEGVVDLDTARPDQNRSEVALNDIAEVLMTLSTPAVAMPFEMEPRFGAFILVDRATRATIAAGIVLDVTRRVADLPWQAIEVTPAARASLLRQSPFVLWFTGLSGAGKSTISGMLDRRLHALGRNTVVLDGDNLRHGLNADLGFSDADRVENMRRVAHAANLMADAGLIVLVSLISPFAAERTRARDVIGSERFVEVFVDASIETCRQRDPKGHYARAASGQLRQFTGVSAVYEPPDAPDIHLHTDTGTPVDMTDEIIAHLRKQGLLAG</sequence>
<keyword evidence="9 14" id="KW-0067">ATP-binding</keyword>
<dbReference type="Gene3D" id="2.40.30.10">
    <property type="entry name" value="Translation factors"/>
    <property type="match status" value="2"/>
</dbReference>
<dbReference type="InterPro" id="IPR050100">
    <property type="entry name" value="TRAFAC_GTPase_members"/>
</dbReference>
<dbReference type="Gene3D" id="3.40.50.300">
    <property type="entry name" value="P-loop containing nucleotide triphosphate hydrolases"/>
    <property type="match status" value="2"/>
</dbReference>
<dbReference type="InterPro" id="IPR059117">
    <property type="entry name" value="APS_kinase_dom"/>
</dbReference>
<dbReference type="Pfam" id="PF01583">
    <property type="entry name" value="APS_kinase"/>
    <property type="match status" value="1"/>
</dbReference>
<dbReference type="SUPFAM" id="SSF50447">
    <property type="entry name" value="Translation proteins"/>
    <property type="match status" value="1"/>
</dbReference>
<dbReference type="CDD" id="cd02027">
    <property type="entry name" value="APSK"/>
    <property type="match status" value="1"/>
</dbReference>
<dbReference type="InterPro" id="IPR002891">
    <property type="entry name" value="APS"/>
</dbReference>
<evidence type="ECO:0000256" key="6">
    <source>
        <dbReference type="ARBA" id="ARBA00022679"/>
    </source>
</evidence>
<evidence type="ECO:0000256" key="5">
    <source>
        <dbReference type="ARBA" id="ARBA00011760"/>
    </source>
</evidence>
<evidence type="ECO:0000313" key="16">
    <source>
        <dbReference type="EMBL" id="QCK88167.1"/>
    </source>
</evidence>
<dbReference type="SUPFAM" id="SSF52540">
    <property type="entry name" value="P-loop containing nucleoside triphosphate hydrolases"/>
    <property type="match status" value="2"/>
</dbReference>
<dbReference type="GO" id="GO:0005525">
    <property type="term" value="F:GTP binding"/>
    <property type="evidence" value="ECO:0007669"/>
    <property type="project" value="UniProtKB-KW"/>
</dbReference>
<comment type="catalytic activity">
    <reaction evidence="13">
        <text>sulfate + ATP + H(+) = adenosine 5'-phosphosulfate + diphosphate</text>
        <dbReference type="Rhea" id="RHEA:18133"/>
        <dbReference type="ChEBI" id="CHEBI:15378"/>
        <dbReference type="ChEBI" id="CHEBI:16189"/>
        <dbReference type="ChEBI" id="CHEBI:30616"/>
        <dbReference type="ChEBI" id="CHEBI:33019"/>
        <dbReference type="ChEBI" id="CHEBI:58243"/>
        <dbReference type="EC" id="2.7.7.4"/>
    </reaction>
</comment>
<comment type="function">
    <text evidence="2">APS kinase catalyzes the synthesis of activated sulfate.</text>
</comment>
<dbReference type="InterPro" id="IPR054696">
    <property type="entry name" value="GTP-eEF1A_C"/>
</dbReference>
<dbReference type="Pfam" id="PF22594">
    <property type="entry name" value="GTP-eEF1A_C"/>
    <property type="match status" value="1"/>
</dbReference>
<feature type="domain" description="Tr-type G" evidence="15">
    <location>
        <begin position="12"/>
        <end position="224"/>
    </location>
</feature>
<gene>
    <name evidence="14 16" type="primary">cysC</name>
    <name evidence="16" type="ORF">E8L99_21585</name>
</gene>